<dbReference type="GO" id="GO:0007265">
    <property type="term" value="P:Ras protein signal transduction"/>
    <property type="evidence" value="ECO:0007669"/>
    <property type="project" value="TreeGrafter"/>
</dbReference>
<keyword evidence="1 2" id="KW-0344">Guanine-nucleotide releasing factor</keyword>
<dbReference type="Pfam" id="PF00617">
    <property type="entry name" value="RasGEF"/>
    <property type="match status" value="1"/>
</dbReference>
<dbReference type="GO" id="GO:0005886">
    <property type="term" value="C:plasma membrane"/>
    <property type="evidence" value="ECO:0007669"/>
    <property type="project" value="TreeGrafter"/>
</dbReference>
<feature type="region of interest" description="Disordered" evidence="3">
    <location>
        <begin position="90"/>
        <end position="113"/>
    </location>
</feature>
<dbReference type="GO" id="GO:0005085">
    <property type="term" value="F:guanyl-nucleotide exchange factor activity"/>
    <property type="evidence" value="ECO:0007669"/>
    <property type="project" value="UniProtKB-KW"/>
</dbReference>
<evidence type="ECO:0000256" key="1">
    <source>
        <dbReference type="ARBA" id="ARBA00022658"/>
    </source>
</evidence>
<proteinExistence type="predicted"/>
<dbReference type="InterPro" id="IPR008937">
    <property type="entry name" value="Ras-like_GEF"/>
</dbReference>
<dbReference type="RefSeq" id="XP_006875007.1">
    <property type="nucleotide sequence ID" value="XM_006874945.1"/>
</dbReference>
<dbReference type="InterPro" id="IPR019804">
    <property type="entry name" value="Ras_G-nucl-exch_fac_CS"/>
</dbReference>
<reference evidence="6" key="1">
    <citation type="submission" date="2025-08" db="UniProtKB">
        <authorList>
            <consortium name="RefSeq"/>
        </authorList>
    </citation>
    <scope>IDENTIFICATION</scope>
    <source>
        <tissue evidence="6">Spleen</tissue>
    </source>
</reference>
<gene>
    <name evidence="6" type="primary">LOC102826982</name>
</gene>
<sequence>MEKGDSISSILGMWLDQCPDDFYELPDFPCLHLLVDYIGLNMPGSVLEQRAQLLLKNMKDSKPIESEAKGLELHTAEVEDVELEIAPQAAPETAAAVTAEEEPVPAPNPEPPCPSFVDTTSRLREEELSILTFPPKLVAEQLTRMDAELFKKVVPYHCLGSIWSQRNKKGKENLAPTIRATITQFNNVVHCVITTCLGDKSMKAPDRARVVEHWIEVARECLIHRNFSSLHAILSALQSSSIHRLKETWGEVSSRSFQTFLKLCKKNTLNKDLLIKKKMSKFSILKMNLRRAQDGQQEKEMDIFQGTVPYLGVFLTDLVMLDTAQQDFLDGGLINFQKRRKEFSVLQEIKLLQESCQHYTIVSQEQFGTWFQDFDNLSENESYNMSCELEPPAQVASNTHSSYKKT</sequence>
<evidence type="ECO:0000313" key="6">
    <source>
        <dbReference type="RefSeq" id="XP_006875007.1"/>
    </source>
</evidence>
<dbReference type="InterPro" id="IPR036964">
    <property type="entry name" value="RASGEF_cat_dom_sf"/>
</dbReference>
<dbReference type="SMART" id="SM00147">
    <property type="entry name" value="RasGEF"/>
    <property type="match status" value="1"/>
</dbReference>
<evidence type="ECO:0000256" key="2">
    <source>
        <dbReference type="PROSITE-ProRule" id="PRU00168"/>
    </source>
</evidence>
<dbReference type="InterPro" id="IPR023578">
    <property type="entry name" value="Ras_GEF_dom_sf"/>
</dbReference>
<dbReference type="OrthoDB" id="9808951at2759"/>
<dbReference type="InterPro" id="IPR001895">
    <property type="entry name" value="RASGEF_cat_dom"/>
</dbReference>
<dbReference type="CDD" id="cd00155">
    <property type="entry name" value="RasGEF"/>
    <property type="match status" value="1"/>
</dbReference>
<dbReference type="GeneID" id="102826982"/>
<dbReference type="AlphaFoldDB" id="A0A9B0U327"/>
<name>A0A9B0U327_CHRAS</name>
<feature type="compositionally biased region" description="Pro residues" evidence="3">
    <location>
        <begin position="104"/>
        <end position="113"/>
    </location>
</feature>
<dbReference type="PROSITE" id="PS00720">
    <property type="entry name" value="RASGEF"/>
    <property type="match status" value="1"/>
</dbReference>
<organism evidence="5 6">
    <name type="scientific">Chrysochloris asiatica</name>
    <name type="common">Cape golden mole</name>
    <dbReference type="NCBI Taxonomy" id="185453"/>
    <lineage>
        <taxon>Eukaryota</taxon>
        <taxon>Metazoa</taxon>
        <taxon>Chordata</taxon>
        <taxon>Craniata</taxon>
        <taxon>Vertebrata</taxon>
        <taxon>Euteleostomi</taxon>
        <taxon>Mammalia</taxon>
        <taxon>Eutheria</taxon>
        <taxon>Afrotheria</taxon>
        <taxon>Chrysochloridae</taxon>
        <taxon>Chrysochlorinae</taxon>
        <taxon>Chrysochloris</taxon>
    </lineage>
</organism>
<evidence type="ECO:0000256" key="3">
    <source>
        <dbReference type="SAM" id="MobiDB-lite"/>
    </source>
</evidence>
<dbReference type="Gene3D" id="1.10.840.10">
    <property type="entry name" value="Ras guanine-nucleotide exchange factors catalytic domain"/>
    <property type="match status" value="1"/>
</dbReference>
<dbReference type="Proteomes" id="UP000504623">
    <property type="component" value="Unplaced"/>
</dbReference>
<dbReference type="SUPFAM" id="SSF48366">
    <property type="entry name" value="Ras GEF"/>
    <property type="match status" value="1"/>
</dbReference>
<keyword evidence="5" id="KW-1185">Reference proteome</keyword>
<evidence type="ECO:0000259" key="4">
    <source>
        <dbReference type="PROSITE" id="PS50009"/>
    </source>
</evidence>
<accession>A0A9B0U327</accession>
<feature type="domain" description="Ras-GEF" evidence="4">
    <location>
        <begin position="134"/>
        <end position="392"/>
    </location>
</feature>
<dbReference type="PANTHER" id="PTHR23113">
    <property type="entry name" value="GUANINE NUCLEOTIDE EXCHANGE FACTOR"/>
    <property type="match status" value="1"/>
</dbReference>
<dbReference type="PROSITE" id="PS50009">
    <property type="entry name" value="RASGEF_CAT"/>
    <property type="match status" value="1"/>
</dbReference>
<dbReference type="PANTHER" id="PTHR23113:SF223">
    <property type="entry name" value="RAL-GDS-RELATED PROTEIN"/>
    <property type="match status" value="1"/>
</dbReference>
<protein>
    <submittedName>
        <fullName evidence="6">Ral guanine nucleotide dissociation stimulator-like</fullName>
    </submittedName>
</protein>
<evidence type="ECO:0000313" key="5">
    <source>
        <dbReference type="Proteomes" id="UP000504623"/>
    </source>
</evidence>